<dbReference type="FunFam" id="1.20.58.1040:FF:000003">
    <property type="entry name" value="glucan endo-1,3-beta-glucosidase 7"/>
    <property type="match status" value="1"/>
</dbReference>
<dbReference type="AlphaFoldDB" id="A0A218XS90"/>
<reference evidence="16" key="1">
    <citation type="journal article" date="2017" name="Plant J.">
        <title>The pomegranate (Punica granatum L.) genome and the genomics of punicalagin biosynthesis.</title>
        <authorList>
            <person name="Qin G."/>
            <person name="Xu C."/>
            <person name="Ming R."/>
            <person name="Tang H."/>
            <person name="Guyot R."/>
            <person name="Kramer E.M."/>
            <person name="Hu Y."/>
            <person name="Yi X."/>
            <person name="Qi Y."/>
            <person name="Xu X."/>
            <person name="Gao Z."/>
            <person name="Pan H."/>
            <person name="Jian J."/>
            <person name="Tian Y."/>
            <person name="Yue Z."/>
            <person name="Xu Y."/>
        </authorList>
    </citation>
    <scope>NUCLEOTIDE SEQUENCE [LARGE SCALE GENOMIC DNA]</scope>
    <source>
        <strain evidence="16">cv. Dabenzi</strain>
    </source>
</reference>
<keyword evidence="10" id="KW-0326">Glycosidase</keyword>
<evidence type="ECO:0000256" key="2">
    <source>
        <dbReference type="ARBA" id="ARBA00004609"/>
    </source>
</evidence>
<dbReference type="Gene3D" id="3.20.20.80">
    <property type="entry name" value="Glycosidases"/>
    <property type="match status" value="1"/>
</dbReference>
<evidence type="ECO:0000256" key="13">
    <source>
        <dbReference type="SAM" id="SignalP"/>
    </source>
</evidence>
<evidence type="ECO:0000313" key="15">
    <source>
        <dbReference type="EMBL" id="OWM87489.1"/>
    </source>
</evidence>
<keyword evidence="6 13" id="KW-0732">Signal</keyword>
<dbReference type="EC" id="3.2.1.39" evidence="4"/>
<evidence type="ECO:0000256" key="4">
    <source>
        <dbReference type="ARBA" id="ARBA00012780"/>
    </source>
</evidence>
<keyword evidence="17" id="KW-1185">Reference proteome</keyword>
<keyword evidence="5" id="KW-0336">GPI-anchor</keyword>
<evidence type="ECO:0000313" key="18">
    <source>
        <dbReference type="RefSeq" id="XP_031371497.1"/>
    </source>
</evidence>
<evidence type="ECO:0000256" key="1">
    <source>
        <dbReference type="ARBA" id="ARBA00000382"/>
    </source>
</evidence>
<dbReference type="GO" id="GO:0098552">
    <property type="term" value="C:side of membrane"/>
    <property type="evidence" value="ECO:0007669"/>
    <property type="project" value="UniProtKB-KW"/>
</dbReference>
<dbReference type="PANTHER" id="PTHR32227">
    <property type="entry name" value="GLUCAN ENDO-1,3-BETA-GLUCOSIDASE BG1-RELATED-RELATED"/>
    <property type="match status" value="1"/>
</dbReference>
<comment type="similarity">
    <text evidence="3 11">Belongs to the glycosyl hydrolase 17 family.</text>
</comment>
<dbReference type="GO" id="GO:0005975">
    <property type="term" value="P:carbohydrate metabolic process"/>
    <property type="evidence" value="ECO:0007669"/>
    <property type="project" value="InterPro"/>
</dbReference>
<dbReference type="EMBL" id="MTKT01000813">
    <property type="protein sequence ID" value="OWM87489.1"/>
    <property type="molecule type" value="Genomic_DNA"/>
</dbReference>
<evidence type="ECO:0000256" key="5">
    <source>
        <dbReference type="ARBA" id="ARBA00022622"/>
    </source>
</evidence>
<keyword evidence="5" id="KW-0449">Lipoprotein</keyword>
<dbReference type="GeneID" id="116187054"/>
<keyword evidence="8" id="KW-0611">Plant defense</keyword>
<dbReference type="Proteomes" id="UP000197138">
    <property type="component" value="Unassembled WGS sequence"/>
</dbReference>
<reference evidence="18" key="4">
    <citation type="submission" date="2025-04" db="UniProtKB">
        <authorList>
            <consortium name="RefSeq"/>
        </authorList>
    </citation>
    <scope>IDENTIFICATION</scope>
    <source>
        <tissue evidence="18">Leaf</tissue>
    </source>
</reference>
<dbReference type="Proteomes" id="UP000515151">
    <property type="component" value="Chromosome 8"/>
</dbReference>
<dbReference type="InterPro" id="IPR000490">
    <property type="entry name" value="Glyco_hydro_17"/>
</dbReference>
<dbReference type="RefSeq" id="XP_031371497.1">
    <property type="nucleotide sequence ID" value="XM_031515637.1"/>
</dbReference>
<comment type="catalytic activity">
    <reaction evidence="1">
        <text>Hydrolysis of (1-&gt;3)-beta-D-glucosidic linkages in (1-&gt;3)-beta-D-glucans.</text>
        <dbReference type="EC" id="3.2.1.39"/>
    </reaction>
</comment>
<evidence type="ECO:0000256" key="11">
    <source>
        <dbReference type="RuleBase" id="RU004335"/>
    </source>
</evidence>
<dbReference type="Pfam" id="PF07983">
    <property type="entry name" value="X8"/>
    <property type="match status" value="1"/>
</dbReference>
<keyword evidence="5" id="KW-0472">Membrane</keyword>
<evidence type="ECO:0000259" key="14">
    <source>
        <dbReference type="SMART" id="SM00768"/>
    </source>
</evidence>
<protein>
    <recommendedName>
        <fullName evidence="4">glucan endo-1,3-beta-D-glucosidase</fullName>
        <ecNumber evidence="4">3.2.1.39</ecNumber>
    </recommendedName>
</protein>
<dbReference type="GO" id="GO:0006952">
    <property type="term" value="P:defense response"/>
    <property type="evidence" value="ECO:0007669"/>
    <property type="project" value="UniProtKB-KW"/>
</dbReference>
<evidence type="ECO:0000256" key="3">
    <source>
        <dbReference type="ARBA" id="ARBA00008773"/>
    </source>
</evidence>
<gene>
    <name evidence="18" type="primary">LOC116187054</name>
    <name evidence="15" type="ORF">CDL15_Pgr022600</name>
</gene>
<feature type="compositionally biased region" description="Basic residues" evidence="12">
    <location>
        <begin position="365"/>
        <end position="375"/>
    </location>
</feature>
<evidence type="ECO:0000256" key="8">
    <source>
        <dbReference type="ARBA" id="ARBA00022821"/>
    </source>
</evidence>
<feature type="region of interest" description="Disordered" evidence="12">
    <location>
        <begin position="352"/>
        <end position="376"/>
    </location>
</feature>
<evidence type="ECO:0000313" key="16">
    <source>
        <dbReference type="Proteomes" id="UP000197138"/>
    </source>
</evidence>
<dbReference type="Pfam" id="PF00332">
    <property type="entry name" value="Glyco_hydro_17"/>
    <property type="match status" value="1"/>
</dbReference>
<dbReference type="InterPro" id="IPR044965">
    <property type="entry name" value="Glyco_hydro_17_plant"/>
</dbReference>
<accession>A0A218XS90</accession>
<keyword evidence="5" id="KW-0325">Glycoprotein</keyword>
<dbReference type="FunFam" id="3.20.20.80:FF:000002">
    <property type="entry name" value="Glucan endo-1,3-beta-glucosidase 3"/>
    <property type="match status" value="1"/>
</dbReference>
<reference evidence="15" key="2">
    <citation type="submission" date="2017-06" db="EMBL/GenBank/DDBJ databases">
        <title>The pomegranate genome and the genomics of punicalagin biosynthesis.</title>
        <authorList>
            <person name="Xu C."/>
        </authorList>
    </citation>
    <scope>NUCLEOTIDE SEQUENCE [LARGE SCALE GENOMIC DNA]</scope>
    <source>
        <tissue evidence="15">Fresh leaf</tissue>
    </source>
</reference>
<evidence type="ECO:0000256" key="12">
    <source>
        <dbReference type="SAM" id="MobiDB-lite"/>
    </source>
</evidence>
<evidence type="ECO:0000313" key="17">
    <source>
        <dbReference type="Proteomes" id="UP000515151"/>
    </source>
</evidence>
<dbReference type="InterPro" id="IPR012946">
    <property type="entry name" value="X8"/>
</dbReference>
<reference evidence="17" key="3">
    <citation type="journal article" date="2020" name="Plant Biotechnol. J.">
        <title>The pomegranate (Punica granatum L.) draft genome dissects genetic divergence between soft- and hard-seeded cultivars.</title>
        <authorList>
            <person name="Luo X."/>
            <person name="Li H."/>
            <person name="Wu Z."/>
            <person name="Yao W."/>
            <person name="Zhao P."/>
            <person name="Cao D."/>
            <person name="Yu H."/>
            <person name="Li K."/>
            <person name="Poudel K."/>
            <person name="Zhao D."/>
            <person name="Zhang F."/>
            <person name="Xia X."/>
            <person name="Chen L."/>
            <person name="Wang Q."/>
            <person name="Jing D."/>
            <person name="Cao S."/>
        </authorList>
    </citation>
    <scope>NUCLEOTIDE SEQUENCE [LARGE SCALE GENOMIC DNA]</scope>
</reference>
<evidence type="ECO:0000256" key="6">
    <source>
        <dbReference type="ARBA" id="ARBA00022729"/>
    </source>
</evidence>
<keyword evidence="9" id="KW-1015">Disulfide bond</keyword>
<organism evidence="15 16">
    <name type="scientific">Punica granatum</name>
    <name type="common">Pomegranate</name>
    <dbReference type="NCBI Taxonomy" id="22663"/>
    <lineage>
        <taxon>Eukaryota</taxon>
        <taxon>Viridiplantae</taxon>
        <taxon>Streptophyta</taxon>
        <taxon>Embryophyta</taxon>
        <taxon>Tracheophyta</taxon>
        <taxon>Spermatophyta</taxon>
        <taxon>Magnoliopsida</taxon>
        <taxon>eudicotyledons</taxon>
        <taxon>Gunneridae</taxon>
        <taxon>Pentapetalae</taxon>
        <taxon>rosids</taxon>
        <taxon>malvids</taxon>
        <taxon>Myrtales</taxon>
        <taxon>Lythraceae</taxon>
        <taxon>Punica</taxon>
    </lineage>
</organism>
<dbReference type="SMART" id="SM00768">
    <property type="entry name" value="X8"/>
    <property type="match status" value="1"/>
</dbReference>
<dbReference type="SUPFAM" id="SSF51445">
    <property type="entry name" value="(Trans)glycosidases"/>
    <property type="match status" value="1"/>
</dbReference>
<name>A0A218XS90_PUNGR</name>
<evidence type="ECO:0000256" key="10">
    <source>
        <dbReference type="ARBA" id="ARBA00023295"/>
    </source>
</evidence>
<proteinExistence type="inferred from homology"/>
<sequence length="470" mass="51602">MAWYTRKAPPAGRLIPAAALLLLLLHLSAASAIGVNYGTLGDNLPPPAQVANFIKTQTIIDRVKIFDTNPDILRGFANSGIAMTITAANGDIPALTQIGYARQWVATNIAPFYPQTNIIRVLVGNEILHWGDESQVSNLVPAMRTLRDALNQAGYGAIQVSTAHSLGFIENADIPSMCRFRPMYERVLRPLLQFHRETKSPFMVNPYPYFGYSPEKANYCLFKPNRGVYDRGTRKMYTNMFDSLLDAVHIAMRVYGYGELGIVVGETGWASQGDAGLAPGMDNAIAYNGNLLRHVQSTGTPLMPNRRFETYIFALFNENQKPGPLAEKNFGLFWPNFSPVYKIGILRSEQAAQRQGPATPAPGLRPRHGGHHKRGAAPVPVAGKQWCVPKLGVSDQALQSNVNYICSQGINCQPVQAGGPCFEPNNLRSHASFLMNSYYQTKGLFPYNCDFAGTGMLTSTNPSYGGCKFM</sequence>
<dbReference type="OrthoDB" id="1938138at2759"/>
<evidence type="ECO:0000256" key="9">
    <source>
        <dbReference type="ARBA" id="ARBA00023157"/>
    </source>
</evidence>
<dbReference type="GO" id="GO:0042973">
    <property type="term" value="F:glucan endo-1,3-beta-D-glucosidase activity"/>
    <property type="evidence" value="ECO:0007669"/>
    <property type="project" value="UniProtKB-EC"/>
</dbReference>
<keyword evidence="7" id="KW-0378">Hydrolase</keyword>
<feature type="domain" description="X8" evidence="14">
    <location>
        <begin position="385"/>
        <end position="469"/>
    </location>
</feature>
<comment type="subcellular location">
    <subcellularLocation>
        <location evidence="2">Cell membrane</location>
        <topology evidence="2">Lipid-anchor</topology>
        <topology evidence="2">GPI-anchor</topology>
    </subcellularLocation>
</comment>
<dbReference type="InterPro" id="IPR017853">
    <property type="entry name" value="GH"/>
</dbReference>
<dbReference type="GO" id="GO:0005886">
    <property type="term" value="C:plasma membrane"/>
    <property type="evidence" value="ECO:0007669"/>
    <property type="project" value="UniProtKB-SubCell"/>
</dbReference>
<feature type="chain" id="PRO_5044569194" description="glucan endo-1,3-beta-D-glucosidase" evidence="13">
    <location>
        <begin position="33"/>
        <end position="470"/>
    </location>
</feature>
<evidence type="ECO:0000256" key="7">
    <source>
        <dbReference type="ARBA" id="ARBA00022801"/>
    </source>
</evidence>
<feature type="signal peptide" evidence="13">
    <location>
        <begin position="1"/>
        <end position="32"/>
    </location>
</feature>
<dbReference type="Gene3D" id="1.20.58.1040">
    <property type="match status" value="1"/>
</dbReference>